<keyword evidence="3" id="KW-1185">Reference proteome</keyword>
<dbReference type="RefSeq" id="WP_066489590.1">
    <property type="nucleotide sequence ID" value="NZ_LT596207.1"/>
</dbReference>
<feature type="chain" id="PRO_5021903425" evidence="1">
    <location>
        <begin position="32"/>
        <end position="128"/>
    </location>
</feature>
<dbReference type="AlphaFoldDB" id="A0A540R9S4"/>
<reference evidence="2 3" key="1">
    <citation type="submission" date="2019-06" db="EMBL/GenBank/DDBJ databases">
        <title>Draft genome of C. phoceense Strain 272.</title>
        <authorList>
            <person name="Pacheco L.G.C."/>
            <person name="Barberis C.M."/>
            <person name="Almuzara M.N."/>
            <person name="Traglia G.M."/>
            <person name="Santos C.S."/>
            <person name="Rocha D.J.P.G."/>
            <person name="Aguiar E.R.G.R."/>
            <person name="Vay C.A."/>
        </authorList>
    </citation>
    <scope>NUCLEOTIDE SEQUENCE [LARGE SCALE GENOMIC DNA]</scope>
    <source>
        <strain evidence="2 3">272</strain>
    </source>
</reference>
<dbReference type="EMBL" id="VHIR01000002">
    <property type="protein sequence ID" value="TQE44337.1"/>
    <property type="molecule type" value="Genomic_DNA"/>
</dbReference>
<dbReference type="GeneID" id="79851850"/>
<accession>A0A540R9S4</accession>
<dbReference type="STRING" id="1686286.GCA_900092335_00513"/>
<proteinExistence type="predicted"/>
<name>A0A540R9S4_9CORY</name>
<comment type="caution">
    <text evidence="2">The sequence shown here is derived from an EMBL/GenBank/DDBJ whole genome shotgun (WGS) entry which is preliminary data.</text>
</comment>
<evidence type="ECO:0000313" key="3">
    <source>
        <dbReference type="Proteomes" id="UP000318080"/>
    </source>
</evidence>
<feature type="signal peptide" evidence="1">
    <location>
        <begin position="1"/>
        <end position="31"/>
    </location>
</feature>
<sequence length="128" mass="13438">MSALTCSARLAQAAAASFLALAALAPTTASAQEAAPLPALSSTSLTEVIDSYAGASMFININAGYRVIHPTSPAEEQLIRCMDSAPSSSRDRWSTAGMMSSYAAGWWCILSNPQLSLALDRQIARPMN</sequence>
<gene>
    <name evidence="2" type="ORF">EJK80_01755</name>
</gene>
<keyword evidence="1" id="KW-0732">Signal</keyword>
<evidence type="ECO:0000313" key="2">
    <source>
        <dbReference type="EMBL" id="TQE44337.1"/>
    </source>
</evidence>
<dbReference type="Proteomes" id="UP000318080">
    <property type="component" value="Unassembled WGS sequence"/>
</dbReference>
<organism evidence="2 3">
    <name type="scientific">Corynebacterium phoceense</name>
    <dbReference type="NCBI Taxonomy" id="1686286"/>
    <lineage>
        <taxon>Bacteria</taxon>
        <taxon>Bacillati</taxon>
        <taxon>Actinomycetota</taxon>
        <taxon>Actinomycetes</taxon>
        <taxon>Mycobacteriales</taxon>
        <taxon>Corynebacteriaceae</taxon>
        <taxon>Corynebacterium</taxon>
    </lineage>
</organism>
<evidence type="ECO:0000256" key="1">
    <source>
        <dbReference type="SAM" id="SignalP"/>
    </source>
</evidence>
<protein>
    <submittedName>
        <fullName evidence="2">Uncharacterized protein</fullName>
    </submittedName>
</protein>